<dbReference type="RefSeq" id="WP_101394178.1">
    <property type="nucleotide sequence ID" value="NZ_PJNE01000001.1"/>
</dbReference>
<dbReference type="AlphaFoldDB" id="A0A2N3YF87"/>
<evidence type="ECO:0000313" key="11">
    <source>
        <dbReference type="EMBL" id="PKW25470.1"/>
    </source>
</evidence>
<dbReference type="InterPro" id="IPR003594">
    <property type="entry name" value="HATPase_dom"/>
</dbReference>
<keyword evidence="4" id="KW-1003">Cell membrane</keyword>
<feature type="transmembrane region" description="Helical" evidence="9">
    <location>
        <begin position="14"/>
        <end position="32"/>
    </location>
</feature>
<keyword evidence="9" id="KW-1133">Transmembrane helix</keyword>
<comment type="caution">
    <text evidence="11">The sequence shown here is derived from an EMBL/GenBank/DDBJ whole genome shotgun (WGS) entry which is preliminary data.</text>
</comment>
<dbReference type="OrthoDB" id="5241402at2"/>
<evidence type="ECO:0000259" key="10">
    <source>
        <dbReference type="PROSITE" id="PS50109"/>
    </source>
</evidence>
<dbReference type="PROSITE" id="PS50109">
    <property type="entry name" value="HIS_KIN"/>
    <property type="match status" value="1"/>
</dbReference>
<keyword evidence="9" id="KW-0472">Membrane</keyword>
<dbReference type="InterPro" id="IPR036097">
    <property type="entry name" value="HisK_dim/P_sf"/>
</dbReference>
<dbReference type="EMBL" id="PJNE01000001">
    <property type="protein sequence ID" value="PKW25470.1"/>
    <property type="molecule type" value="Genomic_DNA"/>
</dbReference>
<dbReference type="GO" id="GO:0000155">
    <property type="term" value="F:phosphorelay sensor kinase activity"/>
    <property type="evidence" value="ECO:0007669"/>
    <property type="project" value="InterPro"/>
</dbReference>
<dbReference type="Gene3D" id="1.10.287.130">
    <property type="match status" value="1"/>
</dbReference>
<keyword evidence="6" id="KW-0808">Transferase</keyword>
<comment type="catalytic activity">
    <reaction evidence="1">
        <text>ATP + protein L-histidine = ADP + protein N-phospho-L-histidine.</text>
        <dbReference type="EC" id="2.7.13.3"/>
    </reaction>
</comment>
<keyword evidence="5" id="KW-0597">Phosphoprotein</keyword>
<dbReference type="Pfam" id="PF02518">
    <property type="entry name" value="HATPase_c"/>
    <property type="match status" value="1"/>
</dbReference>
<keyword evidence="8" id="KW-0902">Two-component regulatory system</keyword>
<proteinExistence type="predicted"/>
<dbReference type="Pfam" id="PF00512">
    <property type="entry name" value="HisKA"/>
    <property type="match status" value="1"/>
</dbReference>
<feature type="transmembrane region" description="Helical" evidence="9">
    <location>
        <begin position="62"/>
        <end position="79"/>
    </location>
</feature>
<evidence type="ECO:0000256" key="3">
    <source>
        <dbReference type="ARBA" id="ARBA00012438"/>
    </source>
</evidence>
<keyword evidence="7 11" id="KW-0418">Kinase</keyword>
<dbReference type="InterPro" id="IPR005467">
    <property type="entry name" value="His_kinase_dom"/>
</dbReference>
<dbReference type="PROSITE" id="PS51257">
    <property type="entry name" value="PROKAR_LIPOPROTEIN"/>
    <property type="match status" value="1"/>
</dbReference>
<feature type="domain" description="Histidine kinase" evidence="10">
    <location>
        <begin position="138"/>
        <end position="359"/>
    </location>
</feature>
<dbReference type="Proteomes" id="UP000233781">
    <property type="component" value="Unassembled WGS sequence"/>
</dbReference>
<dbReference type="PANTHER" id="PTHR44936">
    <property type="entry name" value="SENSOR PROTEIN CREC"/>
    <property type="match status" value="1"/>
</dbReference>
<reference evidence="11 12" key="1">
    <citation type="submission" date="2017-12" db="EMBL/GenBank/DDBJ databases">
        <title>Sequencing the genomes of 1000 Actinobacteria strains.</title>
        <authorList>
            <person name="Klenk H.-P."/>
        </authorList>
    </citation>
    <scope>NUCLEOTIDE SEQUENCE [LARGE SCALE GENOMIC DNA]</scope>
    <source>
        <strain evidence="11 12">DSM 12806</strain>
    </source>
</reference>
<evidence type="ECO:0000256" key="9">
    <source>
        <dbReference type="SAM" id="Phobius"/>
    </source>
</evidence>
<evidence type="ECO:0000256" key="1">
    <source>
        <dbReference type="ARBA" id="ARBA00000085"/>
    </source>
</evidence>
<dbReference type="EC" id="2.7.13.3" evidence="3"/>
<dbReference type="PANTHER" id="PTHR44936:SF9">
    <property type="entry name" value="SENSOR PROTEIN CREC"/>
    <property type="match status" value="1"/>
</dbReference>
<dbReference type="GO" id="GO:0005886">
    <property type="term" value="C:plasma membrane"/>
    <property type="evidence" value="ECO:0007669"/>
    <property type="project" value="UniProtKB-SubCell"/>
</dbReference>
<gene>
    <name evidence="11" type="ORF">ATL31_0261</name>
</gene>
<evidence type="ECO:0000256" key="4">
    <source>
        <dbReference type="ARBA" id="ARBA00022475"/>
    </source>
</evidence>
<evidence type="ECO:0000256" key="5">
    <source>
        <dbReference type="ARBA" id="ARBA00022553"/>
    </source>
</evidence>
<dbReference type="SUPFAM" id="SSF55874">
    <property type="entry name" value="ATPase domain of HSP90 chaperone/DNA topoisomerase II/histidine kinase"/>
    <property type="match status" value="1"/>
</dbReference>
<evidence type="ECO:0000256" key="7">
    <source>
        <dbReference type="ARBA" id="ARBA00022777"/>
    </source>
</evidence>
<organism evidence="11 12">
    <name type="scientific">Phycicoccus duodecadis</name>
    <dbReference type="NCBI Taxonomy" id="173053"/>
    <lineage>
        <taxon>Bacteria</taxon>
        <taxon>Bacillati</taxon>
        <taxon>Actinomycetota</taxon>
        <taxon>Actinomycetes</taxon>
        <taxon>Micrococcales</taxon>
        <taxon>Intrasporangiaceae</taxon>
        <taxon>Phycicoccus</taxon>
    </lineage>
</organism>
<dbReference type="InterPro" id="IPR003661">
    <property type="entry name" value="HisK_dim/P_dom"/>
</dbReference>
<evidence type="ECO:0000256" key="2">
    <source>
        <dbReference type="ARBA" id="ARBA00004651"/>
    </source>
</evidence>
<dbReference type="Gene3D" id="3.30.565.10">
    <property type="entry name" value="Histidine kinase-like ATPase, C-terminal domain"/>
    <property type="match status" value="1"/>
</dbReference>
<evidence type="ECO:0000256" key="8">
    <source>
        <dbReference type="ARBA" id="ARBA00023012"/>
    </source>
</evidence>
<keyword evidence="12" id="KW-1185">Reference proteome</keyword>
<comment type="subcellular location">
    <subcellularLocation>
        <location evidence="2">Cell membrane</location>
        <topology evidence="2">Multi-pass membrane protein</topology>
    </subcellularLocation>
</comment>
<accession>A0A2N3YF87</accession>
<name>A0A2N3YF87_9MICO</name>
<evidence type="ECO:0000256" key="6">
    <source>
        <dbReference type="ARBA" id="ARBA00022679"/>
    </source>
</evidence>
<sequence length="405" mass="43517">MPEPRGSGEGSGDAVLLAWNALAGVAVACVLYLPRYETLPIHLALAAFALGYRQFAWPTPRAFFSLGTFYVLIAVLFVRDAVMGTLQLSEALEVPITALLVVGVAWHVGQARRALDLVVEAAARVRRQAEDRDRLTRLSAHEMRTPLTVVLGFVDLTSTSGVSPEVEEHLAAVRAELRTLDRVVDRMVRAANVEPDLPTGPLEVAPLLTEVEARWHAVADREWVVDADDLRLECNRDRFAAVLDTLVENAVRYTVPGDRVRLLVRRDGAWVLIGVADSGRGLPTWVLESADERGRGRRRRTSAVTATSGEGGHDVDPLARTGLGLEIVRRATHARGGIVVADRAPEGGALVAMWVPVDPLLGTEPPDPGWAMGLPTLGARRSTGRPASLAGRVGVAAARGRAVTG</sequence>
<keyword evidence="9" id="KW-0812">Transmembrane</keyword>
<dbReference type="SMART" id="SM00388">
    <property type="entry name" value="HisKA"/>
    <property type="match status" value="1"/>
</dbReference>
<dbReference type="InterPro" id="IPR050980">
    <property type="entry name" value="2C_sensor_his_kinase"/>
</dbReference>
<dbReference type="SUPFAM" id="SSF47384">
    <property type="entry name" value="Homodimeric domain of signal transducing histidine kinase"/>
    <property type="match status" value="1"/>
</dbReference>
<protein>
    <recommendedName>
        <fullName evidence="3">histidine kinase</fullName>
        <ecNumber evidence="3">2.7.13.3</ecNumber>
    </recommendedName>
</protein>
<dbReference type="CDD" id="cd00082">
    <property type="entry name" value="HisKA"/>
    <property type="match status" value="1"/>
</dbReference>
<dbReference type="SMART" id="SM00387">
    <property type="entry name" value="HATPase_c"/>
    <property type="match status" value="1"/>
</dbReference>
<dbReference type="InterPro" id="IPR036890">
    <property type="entry name" value="HATPase_C_sf"/>
</dbReference>
<evidence type="ECO:0000313" key="12">
    <source>
        <dbReference type="Proteomes" id="UP000233781"/>
    </source>
</evidence>